<reference evidence="3" key="1">
    <citation type="journal article" date="2019" name="PLoS Negl. Trop. Dis.">
        <title>Revisiting the worldwide diversity of Leptospira species in the environment.</title>
        <authorList>
            <person name="Vincent A.T."/>
            <person name="Schiettekatte O."/>
            <person name="Bourhy P."/>
            <person name="Veyrier F.J."/>
            <person name="Picardeau M."/>
        </authorList>
    </citation>
    <scope>NUCLEOTIDE SEQUENCE [LARGE SCALE GENOMIC DNA]</scope>
    <source>
        <strain evidence="3">201601298</strain>
    </source>
</reference>
<gene>
    <name evidence="2" type="ORF">EHR01_06495</name>
</gene>
<dbReference type="EMBL" id="RQHK01000002">
    <property type="protein sequence ID" value="TGM82424.1"/>
    <property type="molecule type" value="Genomic_DNA"/>
</dbReference>
<comment type="caution">
    <text evidence="2">The sequence shown here is derived from an EMBL/GenBank/DDBJ whole genome shotgun (WGS) entry which is preliminary data.</text>
</comment>
<keyword evidence="1" id="KW-0472">Membrane</keyword>
<dbReference type="Proteomes" id="UP000297940">
    <property type="component" value="Unassembled WGS sequence"/>
</dbReference>
<accession>A0ABY2P5C0</accession>
<sequence length="227" mass="27055">MIIRILRKLIANNPQSQFAIYYHIINPILGFIFTFIILALFIPLVYKNQFFKFLKYNIEAQNIISKKICERNISKNNISRIYLFLYTFHCIKFSNTGSEKDTYSCKKNNLENVNILIGNIENTSNLEFPLGFEKSLNIDFSFLDLLKEENRYLKLKLNLLKDFESRKIYYSVGYDQIYLIEELTNKYKVKSIFYDFGLIYDIDYLKSFNNLEEAQIFTEKIESLCIQ</sequence>
<evidence type="ECO:0000313" key="2">
    <source>
        <dbReference type="EMBL" id="TGM82424.1"/>
    </source>
</evidence>
<evidence type="ECO:0000313" key="3">
    <source>
        <dbReference type="Proteomes" id="UP000297940"/>
    </source>
</evidence>
<name>A0ABY2P5C0_9LEPT</name>
<keyword evidence="1" id="KW-1133">Transmembrane helix</keyword>
<keyword evidence="1" id="KW-0812">Transmembrane</keyword>
<dbReference type="RefSeq" id="WP_100719709.1">
    <property type="nucleotide sequence ID" value="NZ_RQHK01000002.1"/>
</dbReference>
<feature type="transmembrane region" description="Helical" evidence="1">
    <location>
        <begin position="20"/>
        <end position="46"/>
    </location>
</feature>
<evidence type="ECO:0000256" key="1">
    <source>
        <dbReference type="SAM" id="Phobius"/>
    </source>
</evidence>
<proteinExistence type="predicted"/>
<keyword evidence="3" id="KW-1185">Reference proteome</keyword>
<organism evidence="2 3">
    <name type="scientific">Leptospira mtsangambouensis</name>
    <dbReference type="NCBI Taxonomy" id="2484912"/>
    <lineage>
        <taxon>Bacteria</taxon>
        <taxon>Pseudomonadati</taxon>
        <taxon>Spirochaetota</taxon>
        <taxon>Spirochaetia</taxon>
        <taxon>Leptospirales</taxon>
        <taxon>Leptospiraceae</taxon>
        <taxon>Leptospira</taxon>
    </lineage>
</organism>
<protein>
    <submittedName>
        <fullName evidence="2">Uncharacterized protein</fullName>
    </submittedName>
</protein>